<evidence type="ECO:0000256" key="9">
    <source>
        <dbReference type="SAM" id="MobiDB-lite"/>
    </source>
</evidence>
<evidence type="ECO:0000313" key="10">
    <source>
        <dbReference type="EMBL" id="CAK7914832.1"/>
    </source>
</evidence>
<dbReference type="GO" id="GO:0008168">
    <property type="term" value="F:methyltransferase activity"/>
    <property type="evidence" value="ECO:0007669"/>
    <property type="project" value="UniProtKB-KW"/>
</dbReference>
<dbReference type="PANTHER" id="PTHR13184">
    <property type="entry name" value="37S RIBOSOMAL PROTEIN S22"/>
    <property type="match status" value="1"/>
</dbReference>
<evidence type="ECO:0000256" key="8">
    <source>
        <dbReference type="SAM" id="Coils"/>
    </source>
</evidence>
<evidence type="ECO:0000256" key="3">
    <source>
        <dbReference type="ARBA" id="ARBA00022946"/>
    </source>
</evidence>
<keyword evidence="6" id="KW-0496">Mitochondrion</keyword>
<reference evidence="10 11" key="1">
    <citation type="submission" date="2024-01" db="EMBL/GenBank/DDBJ databases">
        <authorList>
            <consortium name="Genoscope - CEA"/>
            <person name="William W."/>
        </authorList>
    </citation>
    <scope>NUCLEOTIDE SEQUENCE [LARGE SCALE GENOMIC DNA]</scope>
    <source>
        <strain evidence="10 11">29B2s-10</strain>
    </source>
</reference>
<evidence type="ECO:0000256" key="5">
    <source>
        <dbReference type="ARBA" id="ARBA00023014"/>
    </source>
</evidence>
<comment type="function">
    <text evidence="7">Mitochondrial ribosome (mitoribosome) assembly factor. Binds at the interface of the head and body domains of the mitochondrial small ribosomal subunit (mt-SSU), occluding the mRNA channel and preventing compaction of the head domain towards the body. Probable inactive methyltransferase: retains the characteristic folding and ability to bind S-adenosyl-L-methionine, but it probably lost its methyltransferase activity.</text>
</comment>
<dbReference type="Pfam" id="PF09243">
    <property type="entry name" value="Rsm22"/>
    <property type="match status" value="1"/>
</dbReference>
<evidence type="ECO:0000256" key="4">
    <source>
        <dbReference type="ARBA" id="ARBA00023004"/>
    </source>
</evidence>
<gene>
    <name evidence="10" type="primary">RSM22</name>
    <name evidence="10" type="ORF">CAAN4_F18272</name>
</gene>
<comment type="subcellular location">
    <subcellularLocation>
        <location evidence="1">Mitochondrion</location>
    </subcellularLocation>
</comment>
<feature type="coiled-coil region" evidence="8">
    <location>
        <begin position="232"/>
        <end position="288"/>
    </location>
</feature>
<evidence type="ECO:0000256" key="7">
    <source>
        <dbReference type="ARBA" id="ARBA00045681"/>
    </source>
</evidence>
<dbReference type="EMBL" id="OZ004258">
    <property type="protein sequence ID" value="CAK7914832.1"/>
    <property type="molecule type" value="Genomic_DNA"/>
</dbReference>
<dbReference type="Proteomes" id="UP001497600">
    <property type="component" value="Chromosome F"/>
</dbReference>
<dbReference type="PANTHER" id="PTHR13184:SF5">
    <property type="entry name" value="METHYLTRANSFERASE-LIKE PROTEIN 17, MITOCHONDRIAL"/>
    <property type="match status" value="1"/>
</dbReference>
<dbReference type="GO" id="GO:0032259">
    <property type="term" value="P:methylation"/>
    <property type="evidence" value="ECO:0007669"/>
    <property type="project" value="UniProtKB-KW"/>
</dbReference>
<evidence type="ECO:0000256" key="6">
    <source>
        <dbReference type="ARBA" id="ARBA00023128"/>
    </source>
</evidence>
<dbReference type="InterPro" id="IPR016522">
    <property type="entry name" value="RSM22_mit_bud"/>
</dbReference>
<dbReference type="SUPFAM" id="SSF53335">
    <property type="entry name" value="S-adenosyl-L-methionine-dependent methyltransferases"/>
    <property type="match status" value="1"/>
</dbReference>
<evidence type="ECO:0000256" key="1">
    <source>
        <dbReference type="ARBA" id="ARBA00004173"/>
    </source>
</evidence>
<feature type="region of interest" description="Disordered" evidence="9">
    <location>
        <begin position="727"/>
        <end position="752"/>
    </location>
</feature>
<dbReference type="InterPro" id="IPR052571">
    <property type="entry name" value="Mt_RNA_Methyltransferase"/>
</dbReference>
<evidence type="ECO:0000256" key="2">
    <source>
        <dbReference type="ARBA" id="ARBA00022723"/>
    </source>
</evidence>
<keyword evidence="3" id="KW-0809">Transit peptide</keyword>
<keyword evidence="11" id="KW-1185">Reference proteome</keyword>
<dbReference type="InterPro" id="IPR029063">
    <property type="entry name" value="SAM-dependent_MTases_sf"/>
</dbReference>
<dbReference type="InterPro" id="IPR015324">
    <property type="entry name" value="Ribosomal_Rsm22-like"/>
</dbReference>
<name>A0ABP0EGE8_9ASCO</name>
<dbReference type="PIRSF" id="PIRSF007797">
    <property type="entry name" value="RSM22"/>
    <property type="match status" value="1"/>
</dbReference>
<keyword evidence="8" id="KW-0175">Coiled coil</keyword>
<keyword evidence="5" id="KW-0411">Iron-sulfur</keyword>
<organism evidence="10 11">
    <name type="scientific">[Candida] anglica</name>
    <dbReference type="NCBI Taxonomy" id="148631"/>
    <lineage>
        <taxon>Eukaryota</taxon>
        <taxon>Fungi</taxon>
        <taxon>Dikarya</taxon>
        <taxon>Ascomycota</taxon>
        <taxon>Saccharomycotina</taxon>
        <taxon>Pichiomycetes</taxon>
        <taxon>Debaryomycetaceae</taxon>
        <taxon>Kurtzmaniella</taxon>
    </lineage>
</organism>
<keyword evidence="4" id="KW-0408">Iron</keyword>
<keyword evidence="10" id="KW-0808">Transferase</keyword>
<keyword evidence="2" id="KW-0479">Metal-binding</keyword>
<keyword evidence="10" id="KW-0489">Methyltransferase</keyword>
<proteinExistence type="predicted"/>
<evidence type="ECO:0000313" key="11">
    <source>
        <dbReference type="Proteomes" id="UP001497600"/>
    </source>
</evidence>
<sequence length="752" mass="86354">MLRNFSRVNLIRSRGWSTINLRPYSLNVRNAESFTGIDSDERSFTRTEESDVVVEQQSDMIGDEPMSPFRREDGSYIKGNNASEARLHDWTLIGRSDRAITKLPKEVGNVISRHILSQHEPDKLRAKAAVIFQSLNKDQIQKAPEDELDCDGHIAALFLQDYTNCLSVLKDLQKRVGDSFNPQRVLDIGYGPATGMVALNEMMGDEWVPKEKDVYIIGRSLNGMEARAKVILSRQLNENLLEEEEIEEEQVEDKKEATPIEQSVPKEMEEEFVEEEFEEEEFEEVEEEEGFSMGSIDTSKIQIKTKFRDALPVDKQYDLIIVNQCLLKREYNFPRDVDMNLHPILRLLSPGGHVVFVERGNAVGFETIARARQVMIRPEKFDREHGKIPRPYVKGSSIKPQKMKSLDSIITDEDIEFEKHLLAKYGEADEEDLKFEFEDSEDFEVLPLEQPKSTETEVEGETTSTGLSSESVDYHLSIIAPCSHHSRCPLQLGNPSFYKIPKYKNRLSFCSFHKTVERPKYTMELKRGKRLATKWDKSSHDGFGLDKLSKSTLQTLEGSGRPGGNDYESGSYSYLIAERALNDVENIKKIEEQRKFQSEELDMSNANNWPRIMKQPLKLKQNVKIEVCSPSGKIEVWDVPKSVGKQEYHDARKAERGDLWALGKKTVTVRNSMSEEKIDNMKVESKKSKKKFLKEERKKKWKKIVSSSEEKFDEDFMQLADRLATDLESSQRYKQKGKKAGFSVDPTDHDGL</sequence>
<accession>A0ABP0EGE8</accession>
<protein>
    <submittedName>
        <fullName evidence="10">Probable S-adenosyl-L-methionine-dependent RNA methyltransferase Rsm22p, mitochondrial</fullName>
    </submittedName>
</protein>